<comment type="catalytic activity">
    <reaction evidence="17">
        <text>L-seryl-[protein] + ATP = O-phospho-L-seryl-[protein] + ADP + H(+)</text>
        <dbReference type="Rhea" id="RHEA:17989"/>
        <dbReference type="Rhea" id="RHEA-COMP:9863"/>
        <dbReference type="Rhea" id="RHEA-COMP:11604"/>
        <dbReference type="ChEBI" id="CHEBI:15378"/>
        <dbReference type="ChEBI" id="CHEBI:29999"/>
        <dbReference type="ChEBI" id="CHEBI:30616"/>
        <dbReference type="ChEBI" id="CHEBI:83421"/>
        <dbReference type="ChEBI" id="CHEBI:456216"/>
        <dbReference type="EC" id="2.7.11.1"/>
    </reaction>
</comment>
<comment type="subcellular location">
    <subcellularLocation>
        <location evidence="1">Membrane</location>
        <topology evidence="1">Single-pass type I membrane protein</topology>
    </subcellularLocation>
</comment>
<evidence type="ECO:0000256" key="5">
    <source>
        <dbReference type="ARBA" id="ARBA00022679"/>
    </source>
</evidence>
<keyword evidence="15" id="KW-0325">Glycoprotein</keyword>
<evidence type="ECO:0000256" key="17">
    <source>
        <dbReference type="ARBA" id="ARBA00048679"/>
    </source>
</evidence>
<evidence type="ECO:0000256" key="16">
    <source>
        <dbReference type="ARBA" id="ARBA00047899"/>
    </source>
</evidence>
<dbReference type="GO" id="GO:0016020">
    <property type="term" value="C:membrane"/>
    <property type="evidence" value="ECO:0007669"/>
    <property type="project" value="UniProtKB-SubCell"/>
</dbReference>
<keyword evidence="5" id="KW-0808">Transferase</keyword>
<evidence type="ECO:0000256" key="7">
    <source>
        <dbReference type="ARBA" id="ARBA00022729"/>
    </source>
</evidence>
<evidence type="ECO:0000256" key="3">
    <source>
        <dbReference type="ARBA" id="ARBA00022527"/>
    </source>
</evidence>
<dbReference type="PANTHER" id="PTHR48053">
    <property type="entry name" value="LEUCINE RICH REPEAT FAMILY PROTEIN, EXPRESSED"/>
    <property type="match status" value="1"/>
</dbReference>
<dbReference type="InterPro" id="IPR032675">
    <property type="entry name" value="LRR_dom_sf"/>
</dbReference>
<dbReference type="GO" id="GO:0009791">
    <property type="term" value="P:post-embryonic development"/>
    <property type="evidence" value="ECO:0007669"/>
    <property type="project" value="UniProtKB-ARBA"/>
</dbReference>
<dbReference type="SMART" id="SM00220">
    <property type="entry name" value="S_TKc"/>
    <property type="match status" value="1"/>
</dbReference>
<keyword evidence="12" id="KW-1133">Transmembrane helix</keyword>
<evidence type="ECO:0000313" key="19">
    <source>
        <dbReference type="EMBL" id="OMP05360.1"/>
    </source>
</evidence>
<keyword evidence="10" id="KW-0418">Kinase</keyword>
<comment type="catalytic activity">
    <reaction evidence="16">
        <text>L-threonyl-[protein] + ATP = O-phospho-L-threonyl-[protein] + ADP + H(+)</text>
        <dbReference type="Rhea" id="RHEA:46608"/>
        <dbReference type="Rhea" id="RHEA-COMP:11060"/>
        <dbReference type="Rhea" id="RHEA-COMP:11605"/>
        <dbReference type="ChEBI" id="CHEBI:15378"/>
        <dbReference type="ChEBI" id="CHEBI:30013"/>
        <dbReference type="ChEBI" id="CHEBI:30616"/>
        <dbReference type="ChEBI" id="CHEBI:61977"/>
        <dbReference type="ChEBI" id="CHEBI:456216"/>
        <dbReference type="EC" id="2.7.11.1"/>
    </reaction>
</comment>
<dbReference type="STRING" id="93759.A0A1R3KE37"/>
<dbReference type="InterPro" id="IPR013210">
    <property type="entry name" value="LRR_N_plant-typ"/>
</dbReference>
<reference evidence="20" key="1">
    <citation type="submission" date="2013-09" db="EMBL/GenBank/DDBJ databases">
        <title>Corchorus olitorius genome sequencing.</title>
        <authorList>
            <person name="Alam M."/>
            <person name="Haque M.S."/>
            <person name="Islam M.S."/>
            <person name="Emdad E.M."/>
            <person name="Islam M.M."/>
            <person name="Ahmed B."/>
            <person name="Halim A."/>
            <person name="Hossen Q.M.M."/>
            <person name="Hossain M.Z."/>
            <person name="Ahmed R."/>
            <person name="Khan M.M."/>
            <person name="Islam R."/>
            <person name="Rashid M.M."/>
            <person name="Khan S.A."/>
            <person name="Rahman M.S."/>
            <person name="Alam M."/>
            <person name="Yahiya A.S."/>
            <person name="Khan M.S."/>
            <person name="Azam M.S."/>
            <person name="Haque T."/>
            <person name="Lashkar M.Z.H."/>
            <person name="Akhand A.I."/>
            <person name="Morshed G."/>
            <person name="Roy S."/>
            <person name="Uddin K.S."/>
            <person name="Rabeya T."/>
            <person name="Hossain A.S."/>
            <person name="Chowdhury A."/>
            <person name="Snigdha A.R."/>
            <person name="Mortoza M.S."/>
            <person name="Matin S.A."/>
            <person name="Hoque S.M.E."/>
            <person name="Islam M.K."/>
            <person name="Roy D.K."/>
            <person name="Haider R."/>
            <person name="Moosa M.M."/>
            <person name="Elias S.M."/>
            <person name="Hasan A.M."/>
            <person name="Jahan S."/>
            <person name="Shafiuddin M."/>
            <person name="Mahmood N."/>
            <person name="Shommy N.S."/>
        </authorList>
    </citation>
    <scope>NUCLEOTIDE SEQUENCE [LARGE SCALE GENOMIC DNA]</scope>
    <source>
        <strain evidence="20">cv. O-4</strain>
    </source>
</reference>
<dbReference type="Pfam" id="PF23598">
    <property type="entry name" value="LRR_14"/>
    <property type="match status" value="1"/>
</dbReference>
<keyword evidence="8" id="KW-0677">Repeat</keyword>
<dbReference type="EMBL" id="AWUE01014021">
    <property type="protein sequence ID" value="OMP05360.1"/>
    <property type="molecule type" value="Genomic_DNA"/>
</dbReference>
<dbReference type="PRINTS" id="PR00019">
    <property type="entry name" value="LEURICHRPT"/>
</dbReference>
<dbReference type="OrthoDB" id="676979at2759"/>
<organism evidence="19 20">
    <name type="scientific">Corchorus olitorius</name>
    <dbReference type="NCBI Taxonomy" id="93759"/>
    <lineage>
        <taxon>Eukaryota</taxon>
        <taxon>Viridiplantae</taxon>
        <taxon>Streptophyta</taxon>
        <taxon>Embryophyta</taxon>
        <taxon>Tracheophyta</taxon>
        <taxon>Spermatophyta</taxon>
        <taxon>Magnoliopsida</taxon>
        <taxon>eudicotyledons</taxon>
        <taxon>Gunneridae</taxon>
        <taxon>Pentapetalae</taxon>
        <taxon>rosids</taxon>
        <taxon>malvids</taxon>
        <taxon>Malvales</taxon>
        <taxon>Malvaceae</taxon>
        <taxon>Grewioideae</taxon>
        <taxon>Apeibeae</taxon>
        <taxon>Corchorus</taxon>
    </lineage>
</organism>
<keyword evidence="9" id="KW-0547">Nucleotide-binding</keyword>
<dbReference type="InterPro" id="IPR000719">
    <property type="entry name" value="Prot_kinase_dom"/>
</dbReference>
<dbReference type="Pfam" id="PF13855">
    <property type="entry name" value="LRR_8"/>
    <property type="match status" value="1"/>
</dbReference>
<evidence type="ECO:0000256" key="4">
    <source>
        <dbReference type="ARBA" id="ARBA00022614"/>
    </source>
</evidence>
<evidence type="ECO:0000256" key="1">
    <source>
        <dbReference type="ARBA" id="ARBA00004479"/>
    </source>
</evidence>
<keyword evidence="4" id="KW-0433">Leucine-rich repeat</keyword>
<dbReference type="Gene3D" id="3.30.200.20">
    <property type="entry name" value="Phosphorylase Kinase, domain 1"/>
    <property type="match status" value="1"/>
</dbReference>
<dbReference type="SUPFAM" id="SSF52058">
    <property type="entry name" value="L domain-like"/>
    <property type="match status" value="2"/>
</dbReference>
<dbReference type="InterPro" id="IPR051716">
    <property type="entry name" value="Plant_RL_S/T_kinase"/>
</dbReference>
<evidence type="ECO:0000259" key="18">
    <source>
        <dbReference type="PROSITE" id="PS50011"/>
    </source>
</evidence>
<keyword evidence="7" id="KW-0732">Signal</keyword>
<feature type="domain" description="Protein kinase" evidence="18">
    <location>
        <begin position="448"/>
        <end position="650"/>
    </location>
</feature>
<dbReference type="SMART" id="SM00369">
    <property type="entry name" value="LRR_TYP"/>
    <property type="match status" value="7"/>
</dbReference>
<evidence type="ECO:0000256" key="2">
    <source>
        <dbReference type="ARBA" id="ARBA00012513"/>
    </source>
</evidence>
<comment type="caution">
    <text evidence="19">The sequence shown here is derived from an EMBL/GenBank/DDBJ whole genome shotgun (WGS) entry which is preliminary data.</text>
</comment>
<protein>
    <recommendedName>
        <fullName evidence="2">non-specific serine/threonine protein kinase</fullName>
        <ecNumber evidence="2">2.7.11.1</ecNumber>
    </recommendedName>
</protein>
<dbReference type="PANTHER" id="PTHR48053:SF168">
    <property type="entry name" value="LRR RECEPTOR-LIKE KINASE FAMILY PROTEIN"/>
    <property type="match status" value="1"/>
</dbReference>
<evidence type="ECO:0000256" key="12">
    <source>
        <dbReference type="ARBA" id="ARBA00022989"/>
    </source>
</evidence>
<keyword evidence="6" id="KW-0812">Transmembrane</keyword>
<dbReference type="SUPFAM" id="SSF56112">
    <property type="entry name" value="Protein kinase-like (PK-like)"/>
    <property type="match status" value="1"/>
</dbReference>
<dbReference type="InterPro" id="IPR001245">
    <property type="entry name" value="Ser-Thr/Tyr_kinase_cat_dom"/>
</dbReference>
<evidence type="ECO:0000256" key="8">
    <source>
        <dbReference type="ARBA" id="ARBA00022737"/>
    </source>
</evidence>
<evidence type="ECO:0000256" key="6">
    <source>
        <dbReference type="ARBA" id="ARBA00022692"/>
    </source>
</evidence>
<dbReference type="InterPro" id="IPR003591">
    <property type="entry name" value="Leu-rich_rpt_typical-subtyp"/>
</dbReference>
<dbReference type="EC" id="2.7.11.1" evidence="2"/>
<dbReference type="GO" id="GO:0005524">
    <property type="term" value="F:ATP binding"/>
    <property type="evidence" value="ECO:0007669"/>
    <property type="project" value="UniProtKB-KW"/>
</dbReference>
<keyword evidence="20" id="KW-1185">Reference proteome</keyword>
<proteinExistence type="predicted"/>
<keyword evidence="3" id="KW-0723">Serine/threonine-protein kinase</keyword>
<dbReference type="FunFam" id="3.80.10.10:FF:000400">
    <property type="entry name" value="Nuclear pore complex protein NUP107"/>
    <property type="match status" value="1"/>
</dbReference>
<name>A0A1R3KE37_9ROSI</name>
<evidence type="ECO:0000256" key="9">
    <source>
        <dbReference type="ARBA" id="ARBA00022741"/>
    </source>
</evidence>
<keyword evidence="13" id="KW-0472">Membrane</keyword>
<dbReference type="Gene3D" id="1.10.510.10">
    <property type="entry name" value="Transferase(Phosphotransferase) domain 1"/>
    <property type="match status" value="1"/>
</dbReference>
<dbReference type="InterPro" id="IPR011009">
    <property type="entry name" value="Kinase-like_dom_sf"/>
</dbReference>
<gene>
    <name evidence="19" type="ORF">COLO4_08900</name>
</gene>
<dbReference type="Pfam" id="PF08263">
    <property type="entry name" value="LRRNT_2"/>
    <property type="match status" value="1"/>
</dbReference>
<evidence type="ECO:0000256" key="15">
    <source>
        <dbReference type="ARBA" id="ARBA00023180"/>
    </source>
</evidence>
<dbReference type="GO" id="GO:0004674">
    <property type="term" value="F:protein serine/threonine kinase activity"/>
    <property type="evidence" value="ECO:0007669"/>
    <property type="project" value="UniProtKB-KW"/>
</dbReference>
<evidence type="ECO:0000256" key="10">
    <source>
        <dbReference type="ARBA" id="ARBA00022777"/>
    </source>
</evidence>
<dbReference type="InterPro" id="IPR055414">
    <property type="entry name" value="LRR_R13L4/SHOC2-like"/>
</dbReference>
<keyword evidence="11" id="KW-0067">ATP-binding</keyword>
<dbReference type="PROSITE" id="PS50011">
    <property type="entry name" value="PROTEIN_KINASE_DOM"/>
    <property type="match status" value="1"/>
</dbReference>
<dbReference type="Pfam" id="PF07714">
    <property type="entry name" value="PK_Tyr_Ser-Thr"/>
    <property type="match status" value="1"/>
</dbReference>
<dbReference type="Pfam" id="PF00560">
    <property type="entry name" value="LRR_1"/>
    <property type="match status" value="1"/>
</dbReference>
<dbReference type="FunFam" id="3.80.10.10:FF:000233">
    <property type="entry name" value="Leucine-rich repeat receptor-like protein kinase TDR"/>
    <property type="match status" value="1"/>
</dbReference>
<dbReference type="AlphaFoldDB" id="A0A1R3KE37"/>
<dbReference type="InterPro" id="IPR001611">
    <property type="entry name" value="Leu-rich_rpt"/>
</dbReference>
<evidence type="ECO:0000256" key="13">
    <source>
        <dbReference type="ARBA" id="ARBA00023136"/>
    </source>
</evidence>
<evidence type="ECO:0000256" key="14">
    <source>
        <dbReference type="ARBA" id="ARBA00023170"/>
    </source>
</evidence>
<accession>A0A1R3KE37</accession>
<dbReference type="Gene3D" id="3.80.10.10">
    <property type="entry name" value="Ribonuclease Inhibitor"/>
    <property type="match status" value="4"/>
</dbReference>
<dbReference type="Proteomes" id="UP000187203">
    <property type="component" value="Unassembled WGS sequence"/>
</dbReference>
<evidence type="ECO:0000313" key="20">
    <source>
        <dbReference type="Proteomes" id="UP000187203"/>
    </source>
</evidence>
<sequence length="650" mass="71364">MEAEALVKWKASLDEKSQSNLSSWVGSSLCTWVGIRCDNLGSINSLDLPYKGLKGPIPTSIGNLSNILFLYFDRNKLSGPIPQEIGMLRSLEKLSFSQNSLIGSIPHAIGNLSALSKLYLYENSFTGSIPTSIGNLSNVLVLYLDTNKLSGPIPEEIGLLRSVQTLYLSQNSLTGDNKFTGSLPHNIVELSGEITWKWGECPNLTVMKLSNNNISGEIPPNLWKMAKLQRLDLSLNNLTGEILKEMASLTKLLYLLLQGNQLSGILPPTIGMLQDLHTLNLAVNNLSGSLPKQIGNCSKLQFLNLSFNRFTSTIPFKIGGLGSLETLHLSQNMLNGVIPSQLGNLPMLETLNLSHNMLFGSIPTSFEYAMSGLTTVDVSFNQLKGPIPNNKAFREASFLHFKHRDKSKLRLNQCENKYNNTNNSIILGILGHDGKRLYEDIINVTNEFNSDCCIATGGHNTIYRAVLLSGQVVAVKKLHVSEDSGDQLMNVNAFKGEVVALTNIRHRNIVKLFGMFGYMALELAYTIEVNEKCDIYSFGVLTLEIMRGKHPGDLILSLFSSSSPMASSSSSSPITRHTLLTDVLDHRLRPPFANRVAKRVVSTVQLAFACLNANPQSQPTMKNISSALATEWPPLSKPFSMIELGQLIAP</sequence>
<keyword evidence="14" id="KW-0675">Receptor</keyword>
<evidence type="ECO:0000256" key="11">
    <source>
        <dbReference type="ARBA" id="ARBA00022840"/>
    </source>
</evidence>